<organism evidence="12">
    <name type="scientific">marine metagenome</name>
    <dbReference type="NCBI Taxonomy" id="408172"/>
    <lineage>
        <taxon>unclassified sequences</taxon>
        <taxon>metagenomes</taxon>
        <taxon>ecological metagenomes</taxon>
    </lineage>
</organism>
<dbReference type="GO" id="GO:0003677">
    <property type="term" value="F:DNA binding"/>
    <property type="evidence" value="ECO:0007669"/>
    <property type="project" value="UniProtKB-KW"/>
</dbReference>
<dbReference type="Pfam" id="PF00589">
    <property type="entry name" value="Phage_integrase"/>
    <property type="match status" value="1"/>
</dbReference>
<dbReference type="GO" id="GO:0005737">
    <property type="term" value="C:cytoplasm"/>
    <property type="evidence" value="ECO:0007669"/>
    <property type="project" value="UniProtKB-SubCell"/>
</dbReference>
<dbReference type="GO" id="GO:0051301">
    <property type="term" value="P:cell division"/>
    <property type="evidence" value="ECO:0007669"/>
    <property type="project" value="UniProtKB-KW"/>
</dbReference>
<keyword evidence="4" id="KW-0132">Cell division</keyword>
<feature type="domain" description="Core-binding (CB)" evidence="11">
    <location>
        <begin position="1"/>
        <end position="91"/>
    </location>
</feature>
<keyword evidence="7" id="KW-0238">DNA-binding</keyword>
<dbReference type="SUPFAM" id="SSF56349">
    <property type="entry name" value="DNA breaking-rejoining enzymes"/>
    <property type="match status" value="1"/>
</dbReference>
<protein>
    <recommendedName>
        <fullName evidence="13">Tyrosine recombinase XerD</fullName>
    </recommendedName>
</protein>
<keyword evidence="5" id="KW-0159">Chromosome partition</keyword>
<dbReference type="NCBIfam" id="NF001399">
    <property type="entry name" value="PRK00283.1"/>
    <property type="match status" value="1"/>
</dbReference>
<evidence type="ECO:0000256" key="3">
    <source>
        <dbReference type="ARBA" id="ARBA00022490"/>
    </source>
</evidence>
<keyword evidence="6" id="KW-0229">DNA integration</keyword>
<feature type="domain" description="Tyr recombinase" evidence="10">
    <location>
        <begin position="112"/>
        <end position="296"/>
    </location>
</feature>
<evidence type="ECO:0000256" key="4">
    <source>
        <dbReference type="ARBA" id="ARBA00022618"/>
    </source>
</evidence>
<dbReference type="Gene3D" id="1.10.150.130">
    <property type="match status" value="1"/>
</dbReference>
<evidence type="ECO:0000313" key="12">
    <source>
        <dbReference type="EMBL" id="SUZ74664.1"/>
    </source>
</evidence>
<dbReference type="InterPro" id="IPR004107">
    <property type="entry name" value="Integrase_SAM-like_N"/>
</dbReference>
<dbReference type="NCBIfam" id="TIGR02224">
    <property type="entry name" value="recomb_XerC"/>
    <property type="match status" value="1"/>
</dbReference>
<evidence type="ECO:0000256" key="2">
    <source>
        <dbReference type="ARBA" id="ARBA00006657"/>
    </source>
</evidence>
<dbReference type="InterPro" id="IPR011010">
    <property type="entry name" value="DNA_brk_join_enz"/>
</dbReference>
<dbReference type="Pfam" id="PF02899">
    <property type="entry name" value="Phage_int_SAM_1"/>
    <property type="match status" value="1"/>
</dbReference>
<evidence type="ECO:0000256" key="5">
    <source>
        <dbReference type="ARBA" id="ARBA00022829"/>
    </source>
</evidence>
<comment type="similarity">
    <text evidence="2">Belongs to the 'phage' integrase family. XerC subfamily.</text>
</comment>
<comment type="subcellular location">
    <subcellularLocation>
        <location evidence="1">Cytoplasm</location>
    </subcellularLocation>
</comment>
<dbReference type="PROSITE" id="PS51898">
    <property type="entry name" value="TYR_RECOMBINASE"/>
    <property type="match status" value="1"/>
</dbReference>
<dbReference type="EMBL" id="UINC01001218">
    <property type="protein sequence ID" value="SUZ74664.1"/>
    <property type="molecule type" value="Genomic_DNA"/>
</dbReference>
<dbReference type="NCBIfam" id="NF040815">
    <property type="entry name" value="recomb_XerA_Arch"/>
    <property type="match status" value="1"/>
</dbReference>
<gene>
    <name evidence="12" type="ORF">METZ01_LOCUS27518</name>
</gene>
<dbReference type="InterPro" id="IPR044068">
    <property type="entry name" value="CB"/>
</dbReference>
<dbReference type="InterPro" id="IPR013762">
    <property type="entry name" value="Integrase-like_cat_sf"/>
</dbReference>
<evidence type="ECO:0000259" key="11">
    <source>
        <dbReference type="PROSITE" id="PS51900"/>
    </source>
</evidence>
<sequence>VEYYIKEFTGYLVAEKNASPHTIESYLNDISQFKEFLKKSGHAGEFFDFKIDSIDRLAIRSFLAFLYDKKFSASTMRRKLSTLSSFFRFLCREGHLKNNVVKTVLAPKTENKLPSFLSIDEMFRLIDLPKGDSFLALRDRAMLELFYSTGIRVSELVSIKTEDLNHATQIVKVLGKGGKERLLPFGRKCSEALVKYIKARTEKLSSAKINTEFLFLNYRGKDISTRGVRKVIGKYVTIGNFPEKVSPHSIRHSFATHLLEGGADLRSIQELLGHASLSTTQKYTHLTIDKLVETYDRAHPRAKE</sequence>
<evidence type="ECO:0000256" key="7">
    <source>
        <dbReference type="ARBA" id="ARBA00023125"/>
    </source>
</evidence>
<dbReference type="InterPro" id="IPR011931">
    <property type="entry name" value="Recomb_XerC"/>
</dbReference>
<dbReference type="PROSITE" id="PS51900">
    <property type="entry name" value="CB"/>
    <property type="match status" value="1"/>
</dbReference>
<dbReference type="InterPro" id="IPR002104">
    <property type="entry name" value="Integrase_catalytic"/>
</dbReference>
<dbReference type="GO" id="GO:0007059">
    <property type="term" value="P:chromosome segregation"/>
    <property type="evidence" value="ECO:0007669"/>
    <property type="project" value="UniProtKB-KW"/>
</dbReference>
<evidence type="ECO:0008006" key="13">
    <source>
        <dbReference type="Google" id="ProtNLM"/>
    </source>
</evidence>
<evidence type="ECO:0000256" key="1">
    <source>
        <dbReference type="ARBA" id="ARBA00004496"/>
    </source>
</evidence>
<evidence type="ECO:0000256" key="6">
    <source>
        <dbReference type="ARBA" id="ARBA00022908"/>
    </source>
</evidence>
<dbReference type="AlphaFoldDB" id="A0A381Q734"/>
<evidence type="ECO:0000256" key="8">
    <source>
        <dbReference type="ARBA" id="ARBA00023172"/>
    </source>
</evidence>
<dbReference type="HAMAP" id="MF_01808">
    <property type="entry name" value="Recomb_XerC_XerD"/>
    <property type="match status" value="1"/>
</dbReference>
<dbReference type="CDD" id="cd00798">
    <property type="entry name" value="INT_XerDC_C"/>
    <property type="match status" value="1"/>
</dbReference>
<name>A0A381Q734_9ZZZZ</name>
<dbReference type="PANTHER" id="PTHR30349">
    <property type="entry name" value="PHAGE INTEGRASE-RELATED"/>
    <property type="match status" value="1"/>
</dbReference>
<keyword evidence="8" id="KW-0233">DNA recombination</keyword>
<dbReference type="InterPro" id="IPR050090">
    <property type="entry name" value="Tyrosine_recombinase_XerCD"/>
</dbReference>
<evidence type="ECO:0000259" key="10">
    <source>
        <dbReference type="PROSITE" id="PS51898"/>
    </source>
</evidence>
<dbReference type="InterPro" id="IPR023009">
    <property type="entry name" value="Tyrosine_recombinase_XerC/XerD"/>
</dbReference>
<accession>A0A381Q734</accession>
<feature type="non-terminal residue" evidence="12">
    <location>
        <position position="1"/>
    </location>
</feature>
<dbReference type="GO" id="GO:0006310">
    <property type="term" value="P:DNA recombination"/>
    <property type="evidence" value="ECO:0007669"/>
    <property type="project" value="UniProtKB-KW"/>
</dbReference>
<dbReference type="PANTHER" id="PTHR30349:SF77">
    <property type="entry name" value="TYROSINE RECOMBINASE XERC"/>
    <property type="match status" value="1"/>
</dbReference>
<dbReference type="GO" id="GO:0015074">
    <property type="term" value="P:DNA integration"/>
    <property type="evidence" value="ECO:0007669"/>
    <property type="project" value="UniProtKB-KW"/>
</dbReference>
<dbReference type="Gene3D" id="1.10.443.10">
    <property type="entry name" value="Intergrase catalytic core"/>
    <property type="match status" value="1"/>
</dbReference>
<dbReference type="InterPro" id="IPR010998">
    <property type="entry name" value="Integrase_recombinase_N"/>
</dbReference>
<evidence type="ECO:0000256" key="9">
    <source>
        <dbReference type="ARBA" id="ARBA00023306"/>
    </source>
</evidence>
<keyword evidence="3" id="KW-0963">Cytoplasm</keyword>
<proteinExistence type="inferred from homology"/>
<reference evidence="12" key="1">
    <citation type="submission" date="2018-05" db="EMBL/GenBank/DDBJ databases">
        <authorList>
            <person name="Lanie J.A."/>
            <person name="Ng W.-L."/>
            <person name="Kazmierczak K.M."/>
            <person name="Andrzejewski T.M."/>
            <person name="Davidsen T.M."/>
            <person name="Wayne K.J."/>
            <person name="Tettelin H."/>
            <person name="Glass J.I."/>
            <person name="Rusch D."/>
            <person name="Podicherti R."/>
            <person name="Tsui H.-C.T."/>
            <person name="Winkler M.E."/>
        </authorList>
    </citation>
    <scope>NUCLEOTIDE SEQUENCE</scope>
</reference>
<keyword evidence="9" id="KW-0131">Cell cycle</keyword>